<dbReference type="EMBL" id="VLLF01000005">
    <property type="protein sequence ID" value="TWI87164.1"/>
    <property type="molecule type" value="Genomic_DNA"/>
</dbReference>
<sequence>MTYDGNYMCTPMFFGTCRKLPSSNSLFSVALKTGFLWLPGGAYRRNLVSTNLIDIIFGHYSFDP</sequence>
<gene>
    <name evidence="1" type="ORF">JM93_02403</name>
</gene>
<dbReference type="Proteomes" id="UP000320593">
    <property type="component" value="Unassembled WGS sequence"/>
</dbReference>
<proteinExistence type="predicted"/>
<protein>
    <submittedName>
        <fullName evidence="1">Uncharacterized protein</fullName>
    </submittedName>
</protein>
<accession>A0A562T250</accession>
<name>A0A562T250_9HYPH</name>
<evidence type="ECO:0000313" key="1">
    <source>
        <dbReference type="EMBL" id="TWI87164.1"/>
    </source>
</evidence>
<keyword evidence="2" id="KW-1185">Reference proteome</keyword>
<comment type="caution">
    <text evidence="1">The sequence shown here is derived from an EMBL/GenBank/DDBJ whole genome shotgun (WGS) entry which is preliminary data.</text>
</comment>
<dbReference type="AlphaFoldDB" id="A0A562T250"/>
<organism evidence="1 2">
    <name type="scientific">Roseibium hamelinense</name>
    <dbReference type="NCBI Taxonomy" id="150831"/>
    <lineage>
        <taxon>Bacteria</taxon>
        <taxon>Pseudomonadati</taxon>
        <taxon>Pseudomonadota</taxon>
        <taxon>Alphaproteobacteria</taxon>
        <taxon>Hyphomicrobiales</taxon>
        <taxon>Stappiaceae</taxon>
        <taxon>Roseibium</taxon>
    </lineage>
</organism>
<reference evidence="1 2" key="1">
    <citation type="submission" date="2019-07" db="EMBL/GenBank/DDBJ databases">
        <title>Genomic Encyclopedia of Archaeal and Bacterial Type Strains, Phase II (KMG-II): from individual species to whole genera.</title>
        <authorList>
            <person name="Goeker M."/>
        </authorList>
    </citation>
    <scope>NUCLEOTIDE SEQUENCE [LARGE SCALE GENOMIC DNA]</scope>
    <source>
        <strain evidence="1 2">ATCC BAA-252</strain>
    </source>
</reference>
<evidence type="ECO:0000313" key="2">
    <source>
        <dbReference type="Proteomes" id="UP000320593"/>
    </source>
</evidence>